<dbReference type="EMBL" id="KL597045">
    <property type="protein sequence ID" value="KER20546.1"/>
    <property type="molecule type" value="Genomic_DNA"/>
</dbReference>
<dbReference type="RefSeq" id="XP_009175713.1">
    <property type="nucleotide sequence ID" value="XM_009177449.1"/>
</dbReference>
<evidence type="ECO:0000256" key="1">
    <source>
        <dbReference type="SAM" id="MobiDB-lite"/>
    </source>
</evidence>
<gene>
    <name evidence="2" type="ORF">T265_10933</name>
</gene>
<dbReference type="CTD" id="20325101"/>
<dbReference type="KEGG" id="ovi:T265_10933"/>
<keyword evidence="3" id="KW-1185">Reference proteome</keyword>
<feature type="compositionally biased region" description="Polar residues" evidence="1">
    <location>
        <begin position="152"/>
        <end position="163"/>
    </location>
</feature>
<dbReference type="GeneID" id="20325101"/>
<sequence length="163" mass="17983">MPGILDLETRRAGYEMSQRNAQRLGQSSDSSPHILAPSPPEILGASNDCEASSALNDRYSLHLVCALYLRRSSTETKLVVIQQWHHFASMDPFDEIMPSTELHIPTPITSNTMYTDHETLNFRNRCILGSSLLRGTGTEIASPPKKVDLPNASLSKTETNVSS</sequence>
<accession>A0A074Z0H8</accession>
<name>A0A074Z0H8_OPIVI</name>
<dbReference type="AlphaFoldDB" id="A0A074Z0H8"/>
<reference evidence="2 3" key="1">
    <citation type="submission" date="2013-11" db="EMBL/GenBank/DDBJ databases">
        <title>Opisthorchis viverrini - life in the bile duct.</title>
        <authorList>
            <person name="Young N.D."/>
            <person name="Nagarajan N."/>
            <person name="Lin S.J."/>
            <person name="Korhonen P.K."/>
            <person name="Jex A.R."/>
            <person name="Hall R.S."/>
            <person name="Safavi-Hemami H."/>
            <person name="Kaewkong W."/>
            <person name="Bertrand D."/>
            <person name="Gao S."/>
            <person name="Seet Q."/>
            <person name="Wongkham S."/>
            <person name="Teh B.T."/>
            <person name="Wongkham C."/>
            <person name="Intapan P.M."/>
            <person name="Maleewong W."/>
            <person name="Yang X."/>
            <person name="Hu M."/>
            <person name="Wang Z."/>
            <person name="Hofmann A."/>
            <person name="Sternberg P.W."/>
            <person name="Tan P."/>
            <person name="Wang J."/>
            <person name="Gasser R.B."/>
        </authorList>
    </citation>
    <scope>NUCLEOTIDE SEQUENCE [LARGE SCALE GENOMIC DNA]</scope>
</reference>
<organism evidence="2 3">
    <name type="scientific">Opisthorchis viverrini</name>
    <name type="common">Southeast Asian liver fluke</name>
    <dbReference type="NCBI Taxonomy" id="6198"/>
    <lineage>
        <taxon>Eukaryota</taxon>
        <taxon>Metazoa</taxon>
        <taxon>Spiralia</taxon>
        <taxon>Lophotrochozoa</taxon>
        <taxon>Platyhelminthes</taxon>
        <taxon>Trematoda</taxon>
        <taxon>Digenea</taxon>
        <taxon>Opisthorchiida</taxon>
        <taxon>Opisthorchiata</taxon>
        <taxon>Opisthorchiidae</taxon>
        <taxon>Opisthorchis</taxon>
    </lineage>
</organism>
<proteinExistence type="predicted"/>
<protein>
    <submittedName>
        <fullName evidence="2">Uncharacterized protein</fullName>
    </submittedName>
</protein>
<dbReference type="Proteomes" id="UP000054324">
    <property type="component" value="Unassembled WGS sequence"/>
</dbReference>
<evidence type="ECO:0000313" key="2">
    <source>
        <dbReference type="EMBL" id="KER20546.1"/>
    </source>
</evidence>
<evidence type="ECO:0000313" key="3">
    <source>
        <dbReference type="Proteomes" id="UP000054324"/>
    </source>
</evidence>
<feature type="region of interest" description="Disordered" evidence="1">
    <location>
        <begin position="139"/>
        <end position="163"/>
    </location>
</feature>